<name>A0A7I9Y0N2_9MYCO</name>
<protein>
    <submittedName>
        <fullName evidence="1">Uncharacterized protein</fullName>
    </submittedName>
</protein>
<evidence type="ECO:0000313" key="2">
    <source>
        <dbReference type="Proteomes" id="UP000465361"/>
    </source>
</evidence>
<gene>
    <name evidence="1" type="ORF">MBOT_29910</name>
</gene>
<accession>A0A7I9Y0N2</accession>
<evidence type="ECO:0000313" key="1">
    <source>
        <dbReference type="EMBL" id="GFG75626.1"/>
    </source>
</evidence>
<comment type="caution">
    <text evidence="1">The sequence shown here is derived from an EMBL/GenBank/DDBJ whole genome shotgun (WGS) entry which is preliminary data.</text>
</comment>
<organism evidence="1 2">
    <name type="scientific">Mycobacterium botniense</name>
    <dbReference type="NCBI Taxonomy" id="84962"/>
    <lineage>
        <taxon>Bacteria</taxon>
        <taxon>Bacillati</taxon>
        <taxon>Actinomycetota</taxon>
        <taxon>Actinomycetes</taxon>
        <taxon>Mycobacteriales</taxon>
        <taxon>Mycobacteriaceae</taxon>
        <taxon>Mycobacterium</taxon>
    </lineage>
</organism>
<dbReference type="EMBL" id="BLKW01000004">
    <property type="protein sequence ID" value="GFG75626.1"/>
    <property type="molecule type" value="Genomic_DNA"/>
</dbReference>
<dbReference type="Proteomes" id="UP000465361">
    <property type="component" value="Unassembled WGS sequence"/>
</dbReference>
<keyword evidence="2" id="KW-1185">Reference proteome</keyword>
<sequence>MRYTLAPVAADNRSQYCSGVGVTTGAIRFAAASTSAAHNGPAPGAAGV</sequence>
<proteinExistence type="predicted"/>
<dbReference type="AlphaFoldDB" id="A0A7I9Y0N2"/>
<reference evidence="1 2" key="1">
    <citation type="journal article" date="2019" name="Emerg. Microbes Infect.">
        <title>Comprehensive subspecies identification of 175 nontuberculous mycobacteria species based on 7547 genomic profiles.</title>
        <authorList>
            <person name="Matsumoto Y."/>
            <person name="Kinjo T."/>
            <person name="Motooka D."/>
            <person name="Nabeya D."/>
            <person name="Jung N."/>
            <person name="Uechi K."/>
            <person name="Horii T."/>
            <person name="Iida T."/>
            <person name="Fujita J."/>
            <person name="Nakamura S."/>
        </authorList>
    </citation>
    <scope>NUCLEOTIDE SEQUENCE [LARGE SCALE GENOMIC DNA]</scope>
    <source>
        <strain evidence="1 2">JCM 17322</strain>
    </source>
</reference>